<reference evidence="1 2" key="1">
    <citation type="submission" date="2013-02" db="EMBL/GenBank/DDBJ databases">
        <authorList>
            <person name="Harkins D.M."/>
            <person name="Durkin A.S."/>
            <person name="Brinkac L.M."/>
            <person name="Haft D.H."/>
            <person name="Selengut J.D."/>
            <person name="Sanka R."/>
            <person name="DePew J."/>
            <person name="Purushe J."/>
            <person name="Haake D.A."/>
            <person name="Matsunaga J."/>
            <person name="Vinetz J.M."/>
            <person name="Sutton G.G."/>
            <person name="Nierman W.C."/>
            <person name="Fouts D.E."/>
        </authorList>
    </citation>
    <scope>NUCLEOTIDE SEQUENCE [LARGE SCALE GENOMIC DNA]</scope>
    <source>
        <strain evidence="1 2">Ecochallenge</strain>
    </source>
</reference>
<dbReference type="Proteomes" id="UP000012249">
    <property type="component" value="Unassembled WGS sequence"/>
</dbReference>
<proteinExistence type="predicted"/>
<sequence length="48" mass="5973">MDQGIVSIFQKIFQLFELQYSLLLYQRKSYFYIQQFNFILWKNVVLDC</sequence>
<organism evidence="1 2">
    <name type="scientific">Leptospira weilii str. Ecochallenge</name>
    <dbReference type="NCBI Taxonomy" id="1049986"/>
    <lineage>
        <taxon>Bacteria</taxon>
        <taxon>Pseudomonadati</taxon>
        <taxon>Spirochaetota</taxon>
        <taxon>Spirochaetia</taxon>
        <taxon>Leptospirales</taxon>
        <taxon>Leptospiraceae</taxon>
        <taxon>Leptospira</taxon>
    </lineage>
</organism>
<protein>
    <submittedName>
        <fullName evidence="1">Uncharacterized protein</fullName>
    </submittedName>
</protein>
<gene>
    <name evidence="1" type="ORF">LEP1GSC043_2742</name>
</gene>
<dbReference type="AlphaFoldDB" id="N1U604"/>
<accession>N1U604</accession>
<name>N1U604_9LEPT</name>
<evidence type="ECO:0000313" key="2">
    <source>
        <dbReference type="Proteomes" id="UP000012249"/>
    </source>
</evidence>
<evidence type="ECO:0000313" key="1">
    <source>
        <dbReference type="EMBL" id="EMY13571.1"/>
    </source>
</evidence>
<dbReference type="EMBL" id="AHMI02000228">
    <property type="protein sequence ID" value="EMY13571.1"/>
    <property type="molecule type" value="Genomic_DNA"/>
</dbReference>
<comment type="caution">
    <text evidence="1">The sequence shown here is derived from an EMBL/GenBank/DDBJ whole genome shotgun (WGS) entry which is preliminary data.</text>
</comment>